<dbReference type="GeneID" id="100907342"/>
<gene>
    <name evidence="3" type="primary">LOC100907342</name>
</gene>
<dbReference type="FunFam" id="3.30.710.10:FF:000005">
    <property type="entry name" value="Potassium channel tetramerization domain-containing 17"/>
    <property type="match status" value="1"/>
</dbReference>
<dbReference type="AlphaFoldDB" id="A0AAJ6QM88"/>
<organism evidence="2 3">
    <name type="scientific">Galendromus occidentalis</name>
    <name type="common">western predatory mite</name>
    <dbReference type="NCBI Taxonomy" id="34638"/>
    <lineage>
        <taxon>Eukaryota</taxon>
        <taxon>Metazoa</taxon>
        <taxon>Ecdysozoa</taxon>
        <taxon>Arthropoda</taxon>
        <taxon>Chelicerata</taxon>
        <taxon>Arachnida</taxon>
        <taxon>Acari</taxon>
        <taxon>Parasitiformes</taxon>
        <taxon>Mesostigmata</taxon>
        <taxon>Gamasina</taxon>
        <taxon>Phytoseioidea</taxon>
        <taxon>Phytoseiidae</taxon>
        <taxon>Typhlodrominae</taxon>
        <taxon>Galendromus</taxon>
    </lineage>
</organism>
<feature type="domain" description="BTB" evidence="1">
    <location>
        <begin position="9"/>
        <end position="81"/>
    </location>
</feature>
<dbReference type="InterPro" id="IPR003131">
    <property type="entry name" value="T1-type_BTB"/>
</dbReference>
<accession>A0AAJ6QM88</accession>
<dbReference type="PANTHER" id="PTHR14958">
    <property type="entry name" value="POTASSIUM CHANNEL TETRAMERISATION DOMAIN CONTAINING PROTEIN"/>
    <property type="match status" value="1"/>
</dbReference>
<reference evidence="3" key="1">
    <citation type="submission" date="2025-08" db="UniProtKB">
        <authorList>
            <consortium name="RefSeq"/>
        </authorList>
    </citation>
    <scope>IDENTIFICATION</scope>
</reference>
<dbReference type="Proteomes" id="UP000694867">
    <property type="component" value="Unplaced"/>
</dbReference>
<keyword evidence="2" id="KW-1185">Reference proteome</keyword>
<dbReference type="PANTHER" id="PTHR14958:SF29">
    <property type="entry name" value="INSOMNIAC, ISOFORM B"/>
    <property type="match status" value="1"/>
</dbReference>
<dbReference type="KEGG" id="goe:100907342"/>
<name>A0AAJ6QM88_9ACAR</name>
<dbReference type="Gene3D" id="3.30.710.10">
    <property type="entry name" value="Potassium Channel Kv1.1, Chain A"/>
    <property type="match status" value="1"/>
</dbReference>
<evidence type="ECO:0000313" key="2">
    <source>
        <dbReference type="Proteomes" id="UP000694867"/>
    </source>
</evidence>
<dbReference type="GO" id="GO:0031463">
    <property type="term" value="C:Cul3-RING ubiquitin ligase complex"/>
    <property type="evidence" value="ECO:0007669"/>
    <property type="project" value="TreeGrafter"/>
</dbReference>
<dbReference type="SMART" id="SM00225">
    <property type="entry name" value="BTB"/>
    <property type="match status" value="1"/>
</dbReference>
<dbReference type="InterPro" id="IPR011333">
    <property type="entry name" value="SKP1/BTB/POZ_sf"/>
</dbReference>
<dbReference type="GO" id="GO:0005737">
    <property type="term" value="C:cytoplasm"/>
    <property type="evidence" value="ECO:0007669"/>
    <property type="project" value="TreeGrafter"/>
</dbReference>
<evidence type="ECO:0000259" key="1">
    <source>
        <dbReference type="PROSITE" id="PS50097"/>
    </source>
</evidence>
<dbReference type="Gene3D" id="6.10.140.750">
    <property type="match status" value="1"/>
</dbReference>
<dbReference type="Pfam" id="PF02214">
    <property type="entry name" value="BTB_2"/>
    <property type="match status" value="1"/>
</dbReference>
<evidence type="ECO:0000313" key="3">
    <source>
        <dbReference type="RefSeq" id="XP_003737340.1"/>
    </source>
</evidence>
<proteinExistence type="predicted"/>
<dbReference type="PROSITE" id="PS50097">
    <property type="entry name" value="BTB"/>
    <property type="match status" value="1"/>
</dbReference>
<sequence length="185" mass="21176">MAHRSTRWVKFNVGGQYFTTSRITLARDKNSFLYRICHDEHKSTSGLLSLDETGAYIIDRDPTYFNVILNYFRYGKINLPNYLSKEGILEEAIFYNVTELVALLKDSIPDSNPPDTDLVHRVMLFEENEVAEMVSALDDGWKLRQLVPFGCSRNVFNASNPEFLCVVARDNSSPRDVGRPEVDTE</sequence>
<protein>
    <submittedName>
        <fullName evidence="3">BTB/POZ domain-containing protein KCTD5</fullName>
    </submittedName>
</protein>
<dbReference type="GO" id="GO:0043161">
    <property type="term" value="P:proteasome-mediated ubiquitin-dependent protein catabolic process"/>
    <property type="evidence" value="ECO:0007669"/>
    <property type="project" value="TreeGrafter"/>
</dbReference>
<dbReference type="InterPro" id="IPR000210">
    <property type="entry name" value="BTB/POZ_dom"/>
</dbReference>
<dbReference type="GO" id="GO:0051260">
    <property type="term" value="P:protein homooligomerization"/>
    <property type="evidence" value="ECO:0007669"/>
    <property type="project" value="InterPro"/>
</dbReference>
<dbReference type="RefSeq" id="XP_003737340.1">
    <property type="nucleotide sequence ID" value="XM_003737292.1"/>
</dbReference>
<dbReference type="Gene3D" id="3.30.70.2000">
    <property type="match status" value="1"/>
</dbReference>
<dbReference type="GO" id="GO:0097602">
    <property type="term" value="F:cullin family protein binding"/>
    <property type="evidence" value="ECO:0007669"/>
    <property type="project" value="TreeGrafter"/>
</dbReference>
<dbReference type="SUPFAM" id="SSF54695">
    <property type="entry name" value="POZ domain"/>
    <property type="match status" value="1"/>
</dbReference>